<evidence type="ECO:0000313" key="8">
    <source>
        <dbReference type="Proteomes" id="UP000002279"/>
    </source>
</evidence>
<dbReference type="SMART" id="SM01360">
    <property type="entry name" value="A2M"/>
    <property type="match status" value="2"/>
</dbReference>
<keyword evidence="8" id="KW-1185">Reference proteome</keyword>
<accession>A0A6I8NZ66</accession>
<dbReference type="GeneTree" id="ENSGT00940000163990"/>
<organism evidence="7 8">
    <name type="scientific">Ornithorhynchus anatinus</name>
    <name type="common">Duckbill platypus</name>
    <dbReference type="NCBI Taxonomy" id="9258"/>
    <lineage>
        <taxon>Eukaryota</taxon>
        <taxon>Metazoa</taxon>
        <taxon>Chordata</taxon>
        <taxon>Craniata</taxon>
        <taxon>Vertebrata</taxon>
        <taxon>Euteleostomi</taxon>
        <taxon>Mammalia</taxon>
        <taxon>Monotremata</taxon>
        <taxon>Ornithorhynchidae</taxon>
        <taxon>Ornithorhynchus</taxon>
    </lineage>
</organism>
<dbReference type="InParanoid" id="A0A6I8NZ66"/>
<feature type="domain" description="Alpha-2-macroglobulin bait region" evidence="5">
    <location>
        <begin position="276"/>
        <end position="418"/>
    </location>
</feature>
<dbReference type="InterPro" id="IPR014756">
    <property type="entry name" value="Ig_E-set"/>
</dbReference>
<dbReference type="PANTHER" id="PTHR11412:SF185">
    <property type="entry name" value="ALPHA-2-MACROGLOBULIN-LIKE PROTEIN 1"/>
    <property type="match status" value="1"/>
</dbReference>
<reference evidence="7 8" key="1">
    <citation type="journal article" date="2008" name="Nature">
        <title>Genome analysis of the platypus reveals unique signatures of evolution.</title>
        <authorList>
            <person name="Warren W.C."/>
            <person name="Hillier L.W."/>
            <person name="Marshall Graves J.A."/>
            <person name="Birney E."/>
            <person name="Ponting C.P."/>
            <person name="Grutzner F."/>
            <person name="Belov K."/>
            <person name="Miller W."/>
            <person name="Clarke L."/>
            <person name="Chinwalla A.T."/>
            <person name="Yang S.P."/>
            <person name="Heger A."/>
            <person name="Locke D.P."/>
            <person name="Miethke P."/>
            <person name="Waters P.D."/>
            <person name="Veyrunes F."/>
            <person name="Fulton L."/>
            <person name="Fulton B."/>
            <person name="Graves T."/>
            <person name="Wallis J."/>
            <person name="Puente X.S."/>
            <person name="Lopez-Otin C."/>
            <person name="Ordonez G.R."/>
            <person name="Eichler E.E."/>
            <person name="Chen L."/>
            <person name="Cheng Z."/>
            <person name="Deakin J.E."/>
            <person name="Alsop A."/>
            <person name="Thompson K."/>
            <person name="Kirby P."/>
            <person name="Papenfuss A.T."/>
            <person name="Wakefield M.J."/>
            <person name="Olender T."/>
            <person name="Lancet D."/>
            <person name="Huttley G.A."/>
            <person name="Smit A.F."/>
            <person name="Pask A."/>
            <person name="Temple-Smith P."/>
            <person name="Batzer M.A."/>
            <person name="Walker J.A."/>
            <person name="Konkel M.K."/>
            <person name="Harris R.S."/>
            <person name="Whittington C.M."/>
            <person name="Wong E.S."/>
            <person name="Gemmell N.J."/>
            <person name="Buschiazzo E."/>
            <person name="Vargas Jentzsch I.M."/>
            <person name="Merkel A."/>
            <person name="Schmitz J."/>
            <person name="Zemann A."/>
            <person name="Churakov G."/>
            <person name="Kriegs J.O."/>
            <person name="Brosius J."/>
            <person name="Murchison E.P."/>
            <person name="Sachidanandam R."/>
            <person name="Smith C."/>
            <person name="Hannon G.J."/>
            <person name="Tsend-Ayush E."/>
            <person name="McMillan D."/>
            <person name="Attenborough R."/>
            <person name="Rens W."/>
            <person name="Ferguson-Smith M."/>
            <person name="Lefevre C.M."/>
            <person name="Sharp J.A."/>
            <person name="Nicholas K.R."/>
            <person name="Ray D.A."/>
            <person name="Kube M."/>
            <person name="Reinhardt R."/>
            <person name="Pringle T.H."/>
            <person name="Taylor J."/>
            <person name="Jones R.C."/>
            <person name="Nixon B."/>
            <person name="Dacheux J.L."/>
            <person name="Niwa H."/>
            <person name="Sekita Y."/>
            <person name="Huang X."/>
            <person name="Stark A."/>
            <person name="Kheradpour P."/>
            <person name="Kellis M."/>
            <person name="Flicek P."/>
            <person name="Chen Y."/>
            <person name="Webber C."/>
            <person name="Hardison R."/>
            <person name="Nelson J."/>
            <person name="Hallsworth-Pepin K."/>
            <person name="Delehaunty K."/>
            <person name="Markovic C."/>
            <person name="Minx P."/>
            <person name="Feng Y."/>
            <person name="Kremitzki C."/>
            <person name="Mitreva M."/>
            <person name="Glasscock J."/>
            <person name="Wylie T."/>
            <person name="Wohldmann P."/>
            <person name="Thiru P."/>
            <person name="Nhan M.N."/>
            <person name="Pohl C.S."/>
            <person name="Smith S.M."/>
            <person name="Hou S."/>
            <person name="Nefedov M."/>
            <person name="de Jong P.J."/>
            <person name="Renfree M.B."/>
            <person name="Mardis E.R."/>
            <person name="Wilson R.K."/>
        </authorList>
    </citation>
    <scope>NUCLEOTIDE SEQUENCE [LARGE SCALE GENOMIC DNA]</scope>
    <source>
        <strain evidence="7 8">Glennie</strain>
    </source>
</reference>
<comment type="similarity">
    <text evidence="1">Belongs to the PIP family.</text>
</comment>
<feature type="domain" description="Alpha-2-macroglobulin" evidence="6">
    <location>
        <begin position="523"/>
        <end position="631"/>
    </location>
</feature>
<dbReference type="Pfam" id="PF07703">
    <property type="entry name" value="A2M_BRD"/>
    <property type="match status" value="1"/>
</dbReference>
<dbReference type="InterPro" id="IPR011625">
    <property type="entry name" value="A2M_N_BRD"/>
</dbReference>
<dbReference type="Pfam" id="PF17789">
    <property type="entry name" value="MG4"/>
    <property type="match status" value="1"/>
</dbReference>
<feature type="domain" description="Alpha-2-macroglobulin" evidence="6">
    <location>
        <begin position="823"/>
        <end position="910"/>
    </location>
</feature>
<dbReference type="Ensembl" id="ENSOANT00000065092.1">
    <property type="protein sequence ID" value="ENSOANP00000046723.1"/>
    <property type="gene ID" value="ENSOANG00000040427.1"/>
</dbReference>
<dbReference type="Gene3D" id="2.60.40.1930">
    <property type="match status" value="1"/>
</dbReference>
<dbReference type="InterPro" id="IPR041555">
    <property type="entry name" value="MG3"/>
</dbReference>
<proteinExistence type="inferred from homology"/>
<protein>
    <recommendedName>
        <fullName evidence="3">Prolactin-induced protein</fullName>
    </recommendedName>
</protein>
<dbReference type="InterPro" id="IPR050473">
    <property type="entry name" value="A2M/Complement_sys"/>
</dbReference>
<dbReference type="InterPro" id="IPR007990">
    <property type="entry name" value="PIP"/>
</dbReference>
<dbReference type="InterPro" id="IPR001599">
    <property type="entry name" value="Macroglobln_a2"/>
</dbReference>
<sequence>MRNVAPQHGIADLSVPLAANASQGTYTISIPSLSAKKYFQVDSSEFQRFRAHIQVPSTISPQAKNLVFTTCGRHLNGNPVQGKVMATVCQQAPAGLDMCKHFSGKTGENGCFTAQVNTSAFVLAPSSQFSPYLQVRAIVTENNTARYAKVSQNCWIAEDLITVRFPNAKRYYHPGAPYSGKMKFQSVMGKVQGDEPVYLVIQYQGKREVKTYRTDDKGEVAFTLDTSAWGKTGPVTLQGTNKKETSEDSPGNTPPCHSGSYTLKLDALDASSGSLVVIRPEQGVHPCGKDLRIQVGYVIRPEELEFKATHLNVYYLVSARGTFVQYGQKSISLRQPAEMNGSFSVALPTENLFPVATVVVYTVFRNGQVAADSAQFHISSCYRNNVKLVFEKNEVLPGSEVKVQVQAAPGSICTLHTLNPNRPRDLGPQAATLFQQVSGYPAAVEDPSPCPGAGGSLRDFSAKWNAYRFFKQIGFKVFTNTKMKSPADCRNKDGPKISNPMPVIPVPGAGLQGNTLAYWGAENWLWSLVSTGKTGMADMTFMAPRAEAEWKALAFCSSDLGTGLSPPVHLNSRGSPVLAGPTHTPVALGPHSEPFSVELTVPRTAAMGEEFPLQVKVTNNIRACLLIQTAMAKTDGIEFPSGNSKFITCLCGTENFSWKVRPSRSGQVVLNVTAEALDNRNLCHVDTVVPKTGKMVMVTKTVSVETPEGFPRGPRTTLSSLPGMKQFSLHLDVPLFVTQGSTFGAKATVSSPHQWQACLVVKISMEDTKEFDFPEGNFKYTTCLCPGESKSFFWDVRATGLGPAPCTASAEVLQNKDICQAETVDPETEMKESITKTVLIKPATRSVALGEALGAVLGAALAPQSSQTDSPKPFSIYLDVPDSASPGELFPLEARVSNNLKECIVLQVSIAEAEGLEFPDGNAKHIGCLCSGQNRSYVWEAKTSKLGQTMVGAYAEVLDRQKICFVKTVVPEQGRMDQISKPMLIRVPGSPEVHLPASPHPAVANQGPYSMQLDMPSSVIRGEPFTLKAKVTDHLDDCIVVESSIEEVDGVVFDYGNYRYTSCLCPDSPKNFFWDVKVVKLGQVVFTATTKAVNEKNICVDNVVAPASGQKEMTTRVLFVSDA</sequence>
<evidence type="ECO:0000256" key="3">
    <source>
        <dbReference type="ARBA" id="ARBA00032342"/>
    </source>
</evidence>
<evidence type="ECO:0000259" key="6">
    <source>
        <dbReference type="SMART" id="SM01360"/>
    </source>
</evidence>
<evidence type="ECO:0000256" key="4">
    <source>
        <dbReference type="SAM" id="MobiDB-lite"/>
    </source>
</evidence>
<dbReference type="InterPro" id="IPR040839">
    <property type="entry name" value="MG4"/>
</dbReference>
<dbReference type="Gene3D" id="2.60.40.10">
    <property type="entry name" value="Immunoglobulins"/>
    <property type="match status" value="5"/>
</dbReference>
<evidence type="ECO:0000313" key="7">
    <source>
        <dbReference type="Ensembl" id="ENSOANP00000046723.1"/>
    </source>
</evidence>
<comment type="subunit">
    <text evidence="2">Monomer. Interacts with AZGP1.</text>
</comment>
<evidence type="ECO:0000256" key="1">
    <source>
        <dbReference type="ARBA" id="ARBA00006819"/>
    </source>
</evidence>
<dbReference type="Pfam" id="PF17791">
    <property type="entry name" value="MG3"/>
    <property type="match status" value="1"/>
</dbReference>
<name>A0A6I8NZ66_ORNAN</name>
<dbReference type="Proteomes" id="UP000002279">
    <property type="component" value="Chromosome 2"/>
</dbReference>
<dbReference type="GO" id="GO:0004866">
    <property type="term" value="F:endopeptidase inhibitor activity"/>
    <property type="evidence" value="ECO:0007669"/>
    <property type="project" value="InterPro"/>
</dbReference>
<dbReference type="GO" id="GO:0005576">
    <property type="term" value="C:extracellular region"/>
    <property type="evidence" value="ECO:0007669"/>
    <property type="project" value="InterPro"/>
</dbReference>
<dbReference type="SUPFAM" id="SSF81296">
    <property type="entry name" value="E set domains"/>
    <property type="match status" value="4"/>
</dbReference>
<dbReference type="AlphaFoldDB" id="A0A6I8NZ66"/>
<evidence type="ECO:0000259" key="5">
    <source>
        <dbReference type="SMART" id="SM01359"/>
    </source>
</evidence>
<dbReference type="SMART" id="SM01359">
    <property type="entry name" value="A2M_N_2"/>
    <property type="match status" value="1"/>
</dbReference>
<dbReference type="InterPro" id="IPR013783">
    <property type="entry name" value="Ig-like_fold"/>
</dbReference>
<dbReference type="Bgee" id="ENSOANG00000040427">
    <property type="expression patterns" value="Expressed in ovary and 1 other cell type or tissue"/>
</dbReference>
<evidence type="ECO:0000256" key="2">
    <source>
        <dbReference type="ARBA" id="ARBA00025932"/>
    </source>
</evidence>
<reference evidence="7" key="3">
    <citation type="submission" date="2025-09" db="UniProtKB">
        <authorList>
            <consortium name="Ensembl"/>
        </authorList>
    </citation>
    <scope>IDENTIFICATION</scope>
    <source>
        <strain evidence="7">Glennie</strain>
    </source>
</reference>
<reference evidence="7" key="2">
    <citation type="submission" date="2025-08" db="UniProtKB">
        <authorList>
            <consortium name="Ensembl"/>
        </authorList>
    </citation>
    <scope>IDENTIFICATION</scope>
    <source>
        <strain evidence="7">Glennie</strain>
    </source>
</reference>
<dbReference type="Pfam" id="PF05326">
    <property type="entry name" value="SVA"/>
    <property type="match status" value="4"/>
</dbReference>
<feature type="region of interest" description="Disordered" evidence="4">
    <location>
        <begin position="233"/>
        <end position="258"/>
    </location>
</feature>
<dbReference type="PANTHER" id="PTHR11412">
    <property type="entry name" value="MACROGLOBULIN / COMPLEMENT"/>
    <property type="match status" value="1"/>
</dbReference>